<dbReference type="OrthoDB" id="7063662at2"/>
<evidence type="ECO:0000313" key="3">
    <source>
        <dbReference type="Proteomes" id="UP000243807"/>
    </source>
</evidence>
<feature type="signal peptide" evidence="1">
    <location>
        <begin position="1"/>
        <end position="23"/>
    </location>
</feature>
<evidence type="ECO:0000256" key="1">
    <source>
        <dbReference type="SAM" id="SignalP"/>
    </source>
</evidence>
<dbReference type="EMBL" id="CP019434">
    <property type="protein sequence ID" value="APZ42502.1"/>
    <property type="molecule type" value="Genomic_DNA"/>
</dbReference>
<evidence type="ECO:0000313" key="2">
    <source>
        <dbReference type="EMBL" id="APZ42502.1"/>
    </source>
</evidence>
<gene>
    <name evidence="2" type="ORF">BW247_04865</name>
</gene>
<sequence length="108" mass="11628">MKRALTLCLTALLGLSLTAPALAEILVLPNGKIEAARLHKQPHRGMTMQQVRKAFGAPLKILAPTPTAPHYPTINRWVYPDYTVYFANDSVIHTVVHGGGAPAGHGQP</sequence>
<name>A0A1P8UF73_9GAMM</name>
<protein>
    <recommendedName>
        <fullName evidence="4">Lipoprotein SmpA/OmlA domain-containing protein</fullName>
    </recommendedName>
</protein>
<organism evidence="2 3">
    <name type="scientific">Acidihalobacter ferrooxydans</name>
    <dbReference type="NCBI Taxonomy" id="1765967"/>
    <lineage>
        <taxon>Bacteria</taxon>
        <taxon>Pseudomonadati</taxon>
        <taxon>Pseudomonadota</taxon>
        <taxon>Gammaproteobacteria</taxon>
        <taxon>Chromatiales</taxon>
        <taxon>Ectothiorhodospiraceae</taxon>
        <taxon>Acidihalobacter</taxon>
    </lineage>
</organism>
<reference evidence="2 3" key="1">
    <citation type="submission" date="2017-01" db="EMBL/GenBank/DDBJ databases">
        <title>Draft sequence of Acidihalobacter ferrooxidans strain DSM 14175 (strain V8).</title>
        <authorList>
            <person name="Khaleque H.N."/>
            <person name="Ramsay J.P."/>
            <person name="Murphy R.J.T."/>
            <person name="Kaksonen A.H."/>
            <person name="Boxall N.J."/>
            <person name="Watkin E.L.J."/>
        </authorList>
    </citation>
    <scope>NUCLEOTIDE SEQUENCE [LARGE SCALE GENOMIC DNA]</scope>
    <source>
        <strain evidence="2 3">V8</strain>
    </source>
</reference>
<dbReference type="AlphaFoldDB" id="A0A1P8UF73"/>
<evidence type="ECO:0008006" key="4">
    <source>
        <dbReference type="Google" id="ProtNLM"/>
    </source>
</evidence>
<dbReference type="KEGG" id="afy:BW247_04865"/>
<dbReference type="RefSeq" id="WP_076836145.1">
    <property type="nucleotide sequence ID" value="NZ_CP019434.1"/>
</dbReference>
<proteinExistence type="predicted"/>
<feature type="chain" id="PRO_5013292448" description="Lipoprotein SmpA/OmlA domain-containing protein" evidence="1">
    <location>
        <begin position="24"/>
        <end position="108"/>
    </location>
</feature>
<dbReference type="STRING" id="1765967.BW247_04865"/>
<keyword evidence="3" id="KW-1185">Reference proteome</keyword>
<keyword evidence="1" id="KW-0732">Signal</keyword>
<accession>A0A1P8UF73</accession>
<dbReference type="Proteomes" id="UP000243807">
    <property type="component" value="Chromosome"/>
</dbReference>